<dbReference type="EMBL" id="JAGTJJ010000006">
    <property type="protein sequence ID" value="MDC3981979.1"/>
    <property type="molecule type" value="Genomic_DNA"/>
</dbReference>
<keyword evidence="2" id="KW-1185">Reference proteome</keyword>
<accession>A0A9X4ARD5</accession>
<gene>
    <name evidence="1" type="ORF">KEG57_15790</name>
</gene>
<name>A0A9X4ARD5_9BACT</name>
<proteinExistence type="predicted"/>
<sequence length="248" mass="26533">MASAISPQIVAARTRAAQCILTRPELLALFQSFGGLASDLERIRDAGLEVEAQELAKSTAAGGGVAATADVMLHFAEVQKEYVAVMGVVRLVRQDHEDAGKTDIVAALQQIIKNEARVTVRTVQSEEGKTERVASRSTSTEALRAEILKDARALVGLPAVHEALAARKVPVERLKKLEADADALSEKLSDRATKKGATKTATAAKSDAVQRQAKWWGAAYRILAMVGEADAQVAELLREAARSRARKA</sequence>
<evidence type="ECO:0000313" key="2">
    <source>
        <dbReference type="Proteomes" id="UP001151081"/>
    </source>
</evidence>
<dbReference type="Proteomes" id="UP001151081">
    <property type="component" value="Unassembled WGS sequence"/>
</dbReference>
<evidence type="ECO:0000313" key="1">
    <source>
        <dbReference type="EMBL" id="MDC3981979.1"/>
    </source>
</evidence>
<reference evidence="1 2" key="1">
    <citation type="submission" date="2021-04" db="EMBL/GenBank/DDBJ databases">
        <title>Genome analysis of Polyangium sp.</title>
        <authorList>
            <person name="Li Y."/>
            <person name="Wang J."/>
        </authorList>
    </citation>
    <scope>NUCLEOTIDE SEQUENCE [LARGE SCALE GENOMIC DNA]</scope>
    <source>
        <strain evidence="1 2">SDU14</strain>
    </source>
</reference>
<comment type="caution">
    <text evidence="1">The sequence shown here is derived from an EMBL/GenBank/DDBJ whole genome shotgun (WGS) entry which is preliminary data.</text>
</comment>
<dbReference type="RefSeq" id="WP_272418799.1">
    <property type="nucleotide sequence ID" value="NZ_JAGTJJ010000006.1"/>
</dbReference>
<protein>
    <submittedName>
        <fullName evidence="1">Uncharacterized protein</fullName>
    </submittedName>
</protein>
<organism evidence="1 2">
    <name type="scientific">Polyangium jinanense</name>
    <dbReference type="NCBI Taxonomy" id="2829994"/>
    <lineage>
        <taxon>Bacteria</taxon>
        <taxon>Pseudomonadati</taxon>
        <taxon>Myxococcota</taxon>
        <taxon>Polyangia</taxon>
        <taxon>Polyangiales</taxon>
        <taxon>Polyangiaceae</taxon>
        <taxon>Polyangium</taxon>
    </lineage>
</organism>
<dbReference type="AlphaFoldDB" id="A0A9X4ARD5"/>